<dbReference type="SUPFAM" id="SSF89562">
    <property type="entry name" value="RraA-like"/>
    <property type="match status" value="1"/>
</dbReference>
<dbReference type="InterPro" id="IPR005493">
    <property type="entry name" value="RraA/RraA-like"/>
</dbReference>
<dbReference type="Proteomes" id="UP000587991">
    <property type="component" value="Unassembled WGS sequence"/>
</dbReference>
<evidence type="ECO:0000256" key="4">
    <source>
        <dbReference type="ARBA" id="ARBA00011233"/>
    </source>
</evidence>
<dbReference type="NCBIfam" id="TIGR01935">
    <property type="entry name" value="NOT-MenG"/>
    <property type="match status" value="1"/>
</dbReference>
<proteinExistence type="inferred from homology"/>
<evidence type="ECO:0000256" key="1">
    <source>
        <dbReference type="ARBA" id="ARBA00001342"/>
    </source>
</evidence>
<reference evidence="11 12" key="1">
    <citation type="submission" date="2020-04" db="EMBL/GenBank/DDBJ databases">
        <title>Draft genome of Leeia sp. IMCC25680.</title>
        <authorList>
            <person name="Song J."/>
            <person name="Cho J.-C."/>
        </authorList>
    </citation>
    <scope>NUCLEOTIDE SEQUENCE [LARGE SCALE GENOMIC DNA]</scope>
    <source>
        <strain evidence="11 12">IMCC25680</strain>
    </source>
</reference>
<evidence type="ECO:0000256" key="10">
    <source>
        <dbReference type="RuleBase" id="RU004338"/>
    </source>
</evidence>
<accession>A0A847S8A5</accession>
<dbReference type="GO" id="GO:0008948">
    <property type="term" value="F:oxaloacetate decarboxylase activity"/>
    <property type="evidence" value="ECO:0007669"/>
    <property type="project" value="UniProtKB-EC"/>
</dbReference>
<keyword evidence="5 9" id="KW-0479">Metal-binding</keyword>
<dbReference type="Gene3D" id="3.50.30.40">
    <property type="entry name" value="Ribonuclease E inhibitor RraA/RraA-like"/>
    <property type="match status" value="1"/>
</dbReference>
<dbReference type="GO" id="GO:0008428">
    <property type="term" value="F:ribonuclease inhibitor activity"/>
    <property type="evidence" value="ECO:0007669"/>
    <property type="project" value="InterPro"/>
</dbReference>
<keyword evidence="9" id="KW-0460">Magnesium</keyword>
<dbReference type="InterPro" id="IPR036704">
    <property type="entry name" value="RraA/RraA-like_sf"/>
</dbReference>
<comment type="catalytic activity">
    <reaction evidence="8 10">
        <text>oxaloacetate + H(+) = pyruvate + CO2</text>
        <dbReference type="Rhea" id="RHEA:15641"/>
        <dbReference type="ChEBI" id="CHEBI:15361"/>
        <dbReference type="ChEBI" id="CHEBI:15378"/>
        <dbReference type="ChEBI" id="CHEBI:16452"/>
        <dbReference type="ChEBI" id="CHEBI:16526"/>
        <dbReference type="EC" id="4.1.1.112"/>
    </reaction>
</comment>
<evidence type="ECO:0000313" key="12">
    <source>
        <dbReference type="Proteomes" id="UP000587991"/>
    </source>
</evidence>
<name>A0A847S8A5_9NEIS</name>
<evidence type="ECO:0000313" key="11">
    <source>
        <dbReference type="EMBL" id="NLR75993.1"/>
    </source>
</evidence>
<comment type="subunit">
    <text evidence="4 10">Homotrimer.</text>
</comment>
<dbReference type="GO" id="GO:0051252">
    <property type="term" value="P:regulation of RNA metabolic process"/>
    <property type="evidence" value="ECO:0007669"/>
    <property type="project" value="InterPro"/>
</dbReference>
<gene>
    <name evidence="11" type="primary">rraA</name>
    <name evidence="11" type="ORF">HF682_12565</name>
</gene>
<organism evidence="11 12">
    <name type="scientific">Leeia aquatica</name>
    <dbReference type="NCBI Taxonomy" id="2725557"/>
    <lineage>
        <taxon>Bacteria</taxon>
        <taxon>Pseudomonadati</taxon>
        <taxon>Pseudomonadota</taxon>
        <taxon>Betaproteobacteria</taxon>
        <taxon>Neisseriales</taxon>
        <taxon>Leeiaceae</taxon>
        <taxon>Leeia</taxon>
    </lineage>
</organism>
<dbReference type="EC" id="4.1.1.112" evidence="10"/>
<dbReference type="EMBL" id="JABAIM010000002">
    <property type="protein sequence ID" value="NLR75993.1"/>
    <property type="molecule type" value="Genomic_DNA"/>
</dbReference>
<dbReference type="InterPro" id="IPR010203">
    <property type="entry name" value="RraA"/>
</dbReference>
<evidence type="ECO:0000256" key="3">
    <source>
        <dbReference type="ARBA" id="ARBA00008621"/>
    </source>
</evidence>
<evidence type="ECO:0000256" key="9">
    <source>
        <dbReference type="PIRSR" id="PIRSR605493-1"/>
    </source>
</evidence>
<sequence>MNWQTADLCDAWSEQLQIACPGLRHFGGMQQFQGPIATLKLFEDNSLVRSTLETPGEGRVLVVDGGGSLRCALLGDQLGELAVRNGWAGLVIHGCVRDSVALGRLPLGVYALASHPLKSHKRGEGQSGLTVQFAGVRFTPGEQVYVDADGLLVARQALHLSTTPQD</sequence>
<keyword evidence="12" id="KW-1185">Reference proteome</keyword>
<dbReference type="PANTHER" id="PTHR33254">
    <property type="entry name" value="4-HYDROXY-4-METHYL-2-OXOGLUTARATE ALDOLASE 3-RELATED"/>
    <property type="match status" value="1"/>
</dbReference>
<comment type="cofactor">
    <cofactor evidence="2 10">
        <name>a divalent metal cation</name>
        <dbReference type="ChEBI" id="CHEBI:60240"/>
    </cofactor>
</comment>
<dbReference type="GO" id="GO:0047443">
    <property type="term" value="F:4-hydroxy-4-methyl-2-oxoglutarate aldolase activity"/>
    <property type="evidence" value="ECO:0007669"/>
    <property type="project" value="UniProtKB-EC"/>
</dbReference>
<comment type="catalytic activity">
    <reaction evidence="1 10">
        <text>4-hydroxy-4-methyl-2-oxoglutarate = 2 pyruvate</text>
        <dbReference type="Rhea" id="RHEA:22748"/>
        <dbReference type="ChEBI" id="CHEBI:15361"/>
        <dbReference type="ChEBI" id="CHEBI:58276"/>
        <dbReference type="EC" id="4.1.3.17"/>
    </reaction>
</comment>
<evidence type="ECO:0000256" key="2">
    <source>
        <dbReference type="ARBA" id="ARBA00001968"/>
    </source>
</evidence>
<dbReference type="GO" id="GO:0046872">
    <property type="term" value="F:metal ion binding"/>
    <property type="evidence" value="ECO:0007669"/>
    <property type="project" value="UniProtKB-KW"/>
</dbReference>
<dbReference type="NCBIfam" id="NF006875">
    <property type="entry name" value="PRK09372.1"/>
    <property type="match status" value="1"/>
</dbReference>
<feature type="binding site" evidence="9">
    <location>
        <begin position="75"/>
        <end position="78"/>
    </location>
    <ligand>
        <name>substrate</name>
    </ligand>
</feature>
<dbReference type="EC" id="4.1.3.17" evidence="10"/>
<protein>
    <recommendedName>
        <fullName evidence="10">4-hydroxy-4-methyl-2-oxoglutarate aldolase</fullName>
        <shortName evidence="10">HMG aldolase</shortName>
        <ecNumber evidence="10">4.1.1.112</ecNumber>
        <ecNumber evidence="10">4.1.3.17</ecNumber>
    </recommendedName>
    <alternativeName>
        <fullName evidence="10">Oxaloacetate decarboxylase</fullName>
    </alternativeName>
</protein>
<dbReference type="AlphaFoldDB" id="A0A847S8A5"/>
<evidence type="ECO:0000256" key="8">
    <source>
        <dbReference type="ARBA" id="ARBA00047973"/>
    </source>
</evidence>
<keyword evidence="6 10" id="KW-0456">Lyase</keyword>
<feature type="binding site" evidence="9">
    <location>
        <position position="97"/>
    </location>
    <ligand>
        <name>substrate</name>
    </ligand>
</feature>
<comment type="similarity">
    <text evidence="3 10">Belongs to the class II aldolase/RraA-like family.</text>
</comment>
<feature type="binding site" evidence="9">
    <location>
        <position position="98"/>
    </location>
    <ligand>
        <name>Mg(2+)</name>
        <dbReference type="ChEBI" id="CHEBI:18420"/>
    </ligand>
</feature>
<evidence type="ECO:0000256" key="7">
    <source>
        <dbReference type="ARBA" id="ARBA00025046"/>
    </source>
</evidence>
<comment type="caution">
    <text evidence="11">The sequence shown here is derived from an EMBL/GenBank/DDBJ whole genome shotgun (WGS) entry which is preliminary data.</text>
</comment>
<evidence type="ECO:0000256" key="6">
    <source>
        <dbReference type="ARBA" id="ARBA00023239"/>
    </source>
</evidence>
<dbReference type="PANTHER" id="PTHR33254:SF4">
    <property type="entry name" value="4-HYDROXY-4-METHYL-2-OXOGLUTARATE ALDOLASE 3-RELATED"/>
    <property type="match status" value="1"/>
</dbReference>
<dbReference type="CDD" id="cd16841">
    <property type="entry name" value="RraA_family"/>
    <property type="match status" value="1"/>
</dbReference>
<dbReference type="RefSeq" id="WP_168877615.1">
    <property type="nucleotide sequence ID" value="NZ_JABAIM010000002.1"/>
</dbReference>
<dbReference type="Pfam" id="PF03737">
    <property type="entry name" value="RraA-like"/>
    <property type="match status" value="1"/>
</dbReference>
<comment type="function">
    <text evidence="7 10">Catalyzes the aldol cleavage of 4-hydroxy-4-methyl-2-oxoglutarate (HMG) into 2 molecules of pyruvate. Also contains a secondary oxaloacetate (OAA) decarboxylase activity due to the common pyruvate enolate transition state formed following C-C bond cleavage in the retro-aldol and decarboxylation reactions.</text>
</comment>
<comment type="cofactor">
    <cofactor evidence="9">
        <name>Mg(2+)</name>
        <dbReference type="ChEBI" id="CHEBI:18420"/>
    </cofactor>
</comment>
<evidence type="ECO:0000256" key="5">
    <source>
        <dbReference type="ARBA" id="ARBA00022723"/>
    </source>
</evidence>